<sequence>MDTKVEHTKNEIVMDEEANREGSSFRSEDDDFHYSDEEKRLVRKISWTLLPLIWCIVFVQFVDKSIMSVAAVTGLFEDTHINKSQYSWASSVIYLGYLVYQVPNNILIQRLPHAKYLGVLIFLWGVVVAATCVVDSFQQLMGVRFLLGLFEAGTNPILYIILNALYRRSEQSSVFGFILISSGSGSSIGAAIGYGIVQTLDYKNGWRAWRWSYLIFGICTTVLGVIVFFLLIDTPTSKLLRLTETEQAIVKKRTEDNKVIKSKTIKKEQIWEAFKEARFWCLNLAVLFNAMENGGMLSYAVILVQGLGFNSQEAILLNIPSGMASVLFICIAIYLARRSNQTIYTSIGMTGVSLIGLIVLMANESNGGKLAGYYLTWALTAAQAMMITIIGNNVSGYTKKVTYNSGLVVFNTLGNFIGPLVMANSFMVGLIVYIVGSVISAILLLYIRWNMLHINNQRKDQRLGEKTDPSLDYTDRQDVNFVYRL</sequence>
<protein>
    <recommendedName>
        <fullName evidence="7">Major facilitator superfamily (MFS) profile domain-containing protein</fullName>
    </recommendedName>
</protein>
<reference evidence="8" key="1">
    <citation type="submission" date="2016-04" db="EMBL/GenBank/DDBJ databases">
        <authorList>
            <person name="Evans L.H."/>
            <person name="Alamgir A."/>
            <person name="Owens N."/>
            <person name="Weber N.D."/>
            <person name="Virtaneva K."/>
            <person name="Barbian K."/>
            <person name="Babar A."/>
            <person name="Rosenke K."/>
        </authorList>
    </citation>
    <scope>NUCLEOTIDE SEQUENCE [LARGE SCALE GENOMIC DNA]</scope>
    <source>
        <strain evidence="8">CBS 101.48</strain>
    </source>
</reference>
<evidence type="ECO:0000256" key="2">
    <source>
        <dbReference type="ARBA" id="ARBA00022448"/>
    </source>
</evidence>
<feature type="domain" description="Major facilitator superfamily (MFS) profile" evidence="7">
    <location>
        <begin position="49"/>
        <end position="452"/>
    </location>
</feature>
<dbReference type="AlphaFoldDB" id="A0A163K2I4"/>
<feature type="transmembrane region" description="Helical" evidence="6">
    <location>
        <begin position="314"/>
        <end position="336"/>
    </location>
</feature>
<comment type="subcellular location">
    <subcellularLocation>
        <location evidence="1">Membrane</location>
        <topology evidence="1">Multi-pass membrane protein</topology>
    </subcellularLocation>
</comment>
<feature type="transmembrane region" description="Helical" evidence="6">
    <location>
        <begin position="85"/>
        <end position="102"/>
    </location>
</feature>
<dbReference type="GO" id="GO:0022857">
    <property type="term" value="F:transmembrane transporter activity"/>
    <property type="evidence" value="ECO:0007669"/>
    <property type="project" value="InterPro"/>
</dbReference>
<organism evidence="8">
    <name type="scientific">Absidia glauca</name>
    <name type="common">Pin mould</name>
    <dbReference type="NCBI Taxonomy" id="4829"/>
    <lineage>
        <taxon>Eukaryota</taxon>
        <taxon>Fungi</taxon>
        <taxon>Fungi incertae sedis</taxon>
        <taxon>Mucoromycota</taxon>
        <taxon>Mucoromycotina</taxon>
        <taxon>Mucoromycetes</taxon>
        <taxon>Mucorales</taxon>
        <taxon>Cunninghamellaceae</taxon>
        <taxon>Absidia</taxon>
    </lineage>
</organism>
<dbReference type="Gene3D" id="1.20.1250.20">
    <property type="entry name" value="MFS general substrate transporter like domains"/>
    <property type="match status" value="2"/>
</dbReference>
<feature type="transmembrane region" description="Helical" evidence="6">
    <location>
        <begin position="174"/>
        <end position="197"/>
    </location>
</feature>
<dbReference type="STRING" id="4829.A0A163K2I4"/>
<dbReference type="FunCoup" id="A0A163K2I4">
    <property type="interactions" value="71"/>
</dbReference>
<dbReference type="Pfam" id="PF07690">
    <property type="entry name" value="MFS_1"/>
    <property type="match status" value="1"/>
</dbReference>
<evidence type="ECO:0000313" key="9">
    <source>
        <dbReference type="Proteomes" id="UP000078561"/>
    </source>
</evidence>
<evidence type="ECO:0000256" key="6">
    <source>
        <dbReference type="SAM" id="Phobius"/>
    </source>
</evidence>
<feature type="transmembrane region" description="Helical" evidence="6">
    <location>
        <begin position="209"/>
        <end position="232"/>
    </location>
</feature>
<gene>
    <name evidence="8" type="primary">ABSGL_09588.1 scaffold 11399</name>
</gene>
<evidence type="ECO:0000256" key="1">
    <source>
        <dbReference type="ARBA" id="ARBA00004141"/>
    </source>
</evidence>
<dbReference type="SUPFAM" id="SSF103473">
    <property type="entry name" value="MFS general substrate transporter"/>
    <property type="match status" value="1"/>
</dbReference>
<keyword evidence="9" id="KW-1185">Reference proteome</keyword>
<feature type="transmembrane region" description="Helical" evidence="6">
    <location>
        <begin position="143"/>
        <end position="162"/>
    </location>
</feature>
<keyword evidence="3 6" id="KW-0812">Transmembrane</keyword>
<keyword evidence="5 6" id="KW-0472">Membrane</keyword>
<dbReference type="OMA" id="AKEPRLW"/>
<dbReference type="PANTHER" id="PTHR43791:SF63">
    <property type="entry name" value="HIGH AFFINITY CYSTEINE TRANSPORTER"/>
    <property type="match status" value="1"/>
</dbReference>
<accession>A0A163K2I4</accession>
<evidence type="ECO:0000256" key="4">
    <source>
        <dbReference type="ARBA" id="ARBA00022989"/>
    </source>
</evidence>
<feature type="transmembrane region" description="Helical" evidence="6">
    <location>
        <begin position="279"/>
        <end position="302"/>
    </location>
</feature>
<dbReference type="InterPro" id="IPR011701">
    <property type="entry name" value="MFS"/>
</dbReference>
<dbReference type="PANTHER" id="PTHR43791">
    <property type="entry name" value="PERMEASE-RELATED"/>
    <property type="match status" value="1"/>
</dbReference>
<name>A0A163K2I4_ABSGL</name>
<feature type="transmembrane region" description="Helical" evidence="6">
    <location>
        <begin position="427"/>
        <end position="449"/>
    </location>
</feature>
<feature type="transmembrane region" description="Helical" evidence="6">
    <location>
        <begin position="114"/>
        <end position="137"/>
    </location>
</feature>
<evidence type="ECO:0000256" key="3">
    <source>
        <dbReference type="ARBA" id="ARBA00022692"/>
    </source>
</evidence>
<evidence type="ECO:0000313" key="8">
    <source>
        <dbReference type="EMBL" id="SAM03743.1"/>
    </source>
</evidence>
<proteinExistence type="predicted"/>
<dbReference type="OrthoDB" id="6730379at2759"/>
<dbReference type="Proteomes" id="UP000078561">
    <property type="component" value="Unassembled WGS sequence"/>
</dbReference>
<evidence type="ECO:0000256" key="5">
    <source>
        <dbReference type="ARBA" id="ARBA00023136"/>
    </source>
</evidence>
<evidence type="ECO:0000259" key="7">
    <source>
        <dbReference type="PROSITE" id="PS50850"/>
    </source>
</evidence>
<dbReference type="InterPro" id="IPR020846">
    <property type="entry name" value="MFS_dom"/>
</dbReference>
<feature type="transmembrane region" description="Helical" evidence="6">
    <location>
        <begin position="49"/>
        <end position="73"/>
    </location>
</feature>
<feature type="transmembrane region" description="Helical" evidence="6">
    <location>
        <begin position="343"/>
        <end position="362"/>
    </location>
</feature>
<dbReference type="PROSITE" id="PS50850">
    <property type="entry name" value="MFS"/>
    <property type="match status" value="1"/>
</dbReference>
<dbReference type="EMBL" id="LT554245">
    <property type="protein sequence ID" value="SAM03743.1"/>
    <property type="molecule type" value="Genomic_DNA"/>
</dbReference>
<dbReference type="InParanoid" id="A0A163K2I4"/>
<dbReference type="GO" id="GO:0016020">
    <property type="term" value="C:membrane"/>
    <property type="evidence" value="ECO:0007669"/>
    <property type="project" value="UniProtKB-SubCell"/>
</dbReference>
<feature type="transmembrane region" description="Helical" evidence="6">
    <location>
        <begin position="374"/>
        <end position="394"/>
    </location>
</feature>
<dbReference type="InterPro" id="IPR036259">
    <property type="entry name" value="MFS_trans_sf"/>
</dbReference>
<keyword evidence="4 6" id="KW-1133">Transmembrane helix</keyword>
<keyword evidence="2" id="KW-0813">Transport</keyword>
<feature type="transmembrane region" description="Helical" evidence="6">
    <location>
        <begin position="401"/>
        <end position="421"/>
    </location>
</feature>